<dbReference type="EMBL" id="LGHB01000005">
    <property type="protein sequence ID" value="KUK97031.1"/>
    <property type="molecule type" value="Genomic_DNA"/>
</dbReference>
<dbReference type="AlphaFoldDB" id="A0A101FW09"/>
<dbReference type="InterPro" id="IPR016181">
    <property type="entry name" value="Acyl_CoA_acyltransferase"/>
</dbReference>
<gene>
    <name evidence="2" type="ORF">XD72_0159</name>
    <name evidence="3" type="ORF">XE07_0602</name>
</gene>
<name>A0A101FW09_9EURY</name>
<dbReference type="Gene3D" id="3.40.630.30">
    <property type="match status" value="1"/>
</dbReference>
<organism evidence="2 5">
    <name type="scientific">Methanothrix harundinacea</name>
    <dbReference type="NCBI Taxonomy" id="301375"/>
    <lineage>
        <taxon>Archaea</taxon>
        <taxon>Methanobacteriati</taxon>
        <taxon>Methanobacteriota</taxon>
        <taxon>Stenosarchaea group</taxon>
        <taxon>Methanomicrobia</taxon>
        <taxon>Methanotrichales</taxon>
        <taxon>Methanotrichaceae</taxon>
        <taxon>Methanothrix</taxon>
    </lineage>
</organism>
<dbReference type="Proteomes" id="UP000053961">
    <property type="component" value="Unassembled WGS sequence"/>
</dbReference>
<dbReference type="PANTHER" id="PTHR43451:SF1">
    <property type="entry name" value="ACETYLTRANSFERASE"/>
    <property type="match status" value="1"/>
</dbReference>
<evidence type="ECO:0000313" key="4">
    <source>
        <dbReference type="Proteomes" id="UP000053961"/>
    </source>
</evidence>
<comment type="caution">
    <text evidence="2">The sequence shown here is derived from an EMBL/GenBank/DDBJ whole genome shotgun (WGS) entry which is preliminary data.</text>
</comment>
<feature type="domain" description="N-acetyltransferase" evidence="1">
    <location>
        <begin position="21"/>
        <end position="157"/>
    </location>
</feature>
<dbReference type="CDD" id="cd04301">
    <property type="entry name" value="NAT_SF"/>
    <property type="match status" value="1"/>
</dbReference>
<keyword evidence="2" id="KW-0808">Transferase</keyword>
<accession>A0A101FW09</accession>
<sequence length="167" mass="19128">MKGPFEYRRMKRGEETLVCNLALRVFEEFVAPQFSEEGVREFRNHTDPLIILRRSQSNHFILIAATEKEIAGMIEIRNGGHVTLFFVDGEFQCEGIGRELLKKALEICRRGNPEITTVTVNSAPNAVEIYESLGFRRAGPERCMDHIRSVPMVLDLFDTYLNRPPAE</sequence>
<dbReference type="SUPFAM" id="SSF55729">
    <property type="entry name" value="Acyl-CoA N-acyltransferases (Nat)"/>
    <property type="match status" value="1"/>
</dbReference>
<evidence type="ECO:0000313" key="2">
    <source>
        <dbReference type="EMBL" id="KUK45516.1"/>
    </source>
</evidence>
<reference evidence="4 5" key="2">
    <citation type="journal article" date="2015" name="MBio">
        <title>Genome-Resolved Metagenomic Analysis Reveals Roles for Candidate Phyla and Other Microbial Community Members in Biogeochemical Transformations in Oil Reservoirs.</title>
        <authorList>
            <person name="Hu P."/>
            <person name="Tom L."/>
            <person name="Singh A."/>
            <person name="Thomas B.C."/>
            <person name="Baker B.J."/>
            <person name="Piceno Y.M."/>
            <person name="Andersen G.L."/>
            <person name="Banfield J.F."/>
        </authorList>
    </citation>
    <scope>NUCLEOTIDE SEQUENCE [LARGE SCALE GENOMIC DNA]</scope>
    <source>
        <strain evidence="2">57_489</strain>
    </source>
</reference>
<evidence type="ECO:0000313" key="3">
    <source>
        <dbReference type="EMBL" id="KUK97031.1"/>
    </source>
</evidence>
<evidence type="ECO:0000313" key="5">
    <source>
        <dbReference type="Proteomes" id="UP000057043"/>
    </source>
</evidence>
<dbReference type="PANTHER" id="PTHR43451">
    <property type="entry name" value="ACETYLTRANSFERASE (GNAT) FAMILY PROTEIN"/>
    <property type="match status" value="1"/>
</dbReference>
<dbReference type="Pfam" id="PF13673">
    <property type="entry name" value="Acetyltransf_10"/>
    <property type="match status" value="1"/>
</dbReference>
<evidence type="ECO:0000259" key="1">
    <source>
        <dbReference type="PROSITE" id="PS51186"/>
    </source>
</evidence>
<dbReference type="InterPro" id="IPR000182">
    <property type="entry name" value="GNAT_dom"/>
</dbReference>
<dbReference type="PROSITE" id="PS51186">
    <property type="entry name" value="GNAT"/>
    <property type="match status" value="1"/>
</dbReference>
<dbReference type="InterPro" id="IPR052564">
    <property type="entry name" value="N-acetyltrans/Recomb-assoc"/>
</dbReference>
<dbReference type="GO" id="GO:0016747">
    <property type="term" value="F:acyltransferase activity, transferring groups other than amino-acyl groups"/>
    <property type="evidence" value="ECO:0007669"/>
    <property type="project" value="InterPro"/>
</dbReference>
<keyword evidence="2" id="KW-0012">Acyltransferase</keyword>
<dbReference type="PATRIC" id="fig|301375.6.peg.1510"/>
<dbReference type="Proteomes" id="UP000057043">
    <property type="component" value="Unassembled WGS sequence"/>
</dbReference>
<protein>
    <submittedName>
        <fullName evidence="2">Putative acyltransferase</fullName>
    </submittedName>
</protein>
<reference evidence="3" key="1">
    <citation type="journal article" date="2015" name="MBio">
        <title>Genome-resolved metagenomic analysis reveals roles for candidate phyla and other microbial community members in biogeochemical transformations in oil reservoirs.</title>
        <authorList>
            <person name="Hu P."/>
            <person name="Tom L."/>
            <person name="Singh A."/>
            <person name="Thomas B.C."/>
            <person name="Baker B.J."/>
            <person name="Piceno Y.M."/>
            <person name="Andersen G.L."/>
            <person name="Banfield J.F."/>
        </authorList>
    </citation>
    <scope>NUCLEOTIDE SEQUENCE [LARGE SCALE GENOMIC DNA]</scope>
    <source>
        <strain evidence="3">56_747</strain>
    </source>
</reference>
<proteinExistence type="predicted"/>
<dbReference type="EMBL" id="LGFT01000002">
    <property type="protein sequence ID" value="KUK45516.1"/>
    <property type="molecule type" value="Genomic_DNA"/>
</dbReference>